<dbReference type="Gene3D" id="2.40.50.100">
    <property type="match status" value="2"/>
</dbReference>
<dbReference type="SUPFAM" id="SSF111369">
    <property type="entry name" value="HlyD-like secretion proteins"/>
    <property type="match status" value="1"/>
</dbReference>
<evidence type="ECO:0000256" key="2">
    <source>
        <dbReference type="ARBA" id="ARBA00009477"/>
    </source>
</evidence>
<protein>
    <submittedName>
        <fullName evidence="8">Hemolysin D</fullName>
    </submittedName>
</protein>
<evidence type="ECO:0000259" key="7">
    <source>
        <dbReference type="Pfam" id="PF25990"/>
    </source>
</evidence>
<feature type="transmembrane region" description="Helical" evidence="5">
    <location>
        <begin position="5"/>
        <end position="26"/>
    </location>
</feature>
<keyword evidence="5" id="KW-1133">Transmembrane helix</keyword>
<keyword evidence="9" id="KW-1185">Reference proteome</keyword>
<keyword evidence="3" id="KW-0175">Coiled coil</keyword>
<dbReference type="Pfam" id="PF25917">
    <property type="entry name" value="BSH_RND"/>
    <property type="match status" value="1"/>
</dbReference>
<gene>
    <name evidence="8" type="ORF">bsdE14_05990</name>
</gene>
<feature type="compositionally biased region" description="Polar residues" evidence="4">
    <location>
        <begin position="322"/>
        <end position="334"/>
    </location>
</feature>
<dbReference type="Proteomes" id="UP001208567">
    <property type="component" value="Unassembled WGS sequence"/>
</dbReference>
<dbReference type="Gene3D" id="2.40.30.170">
    <property type="match status" value="1"/>
</dbReference>
<dbReference type="InterPro" id="IPR058625">
    <property type="entry name" value="MdtA-like_BSH"/>
</dbReference>
<sequence length="423" mass="43839">MKSKLIKAIIACVVVAVIGVGGYYGYNAFFTKKTVAASVQYLNTSVRKMNLQVTVQGTGTAYAATTKDVSPSNNGNLKDLSLKVGDTVTAGQKLFTSDSDDLRKNVTTAKNNLTKQNLTLTSDESAEKVDDNKVAMDKLSVSDATAQLADANTQLSKMTVTSPIGGTITAINNSNGDSVQSGKSVLTVVDMNSIKVKVSVDELDIGKIKAGQKATIKFDALKDKSFEGSVETIAQTGTTSNNVTTYDVVVAVSNPTGIKLGMNANVTIAVESKENALVIPAEALVENNGQKFVRVEATNSTTNSTNNNQNSSNQQTSNNQNGTPRNNAQVSSSNSKLVAIKTGLETENYIEVTEGLTEGEKVLIKMPSTSSNTNNNNKNNLGGFGGNMGGGPGDMGGAPGGNNGGGTRSSSNGNSGSSGSTKN</sequence>
<dbReference type="InterPro" id="IPR050465">
    <property type="entry name" value="UPF0194_transport"/>
</dbReference>
<evidence type="ECO:0000256" key="3">
    <source>
        <dbReference type="ARBA" id="ARBA00023054"/>
    </source>
</evidence>
<accession>A0ABQ5N1V4</accession>
<feature type="compositionally biased region" description="Low complexity" evidence="4">
    <location>
        <begin position="367"/>
        <end position="381"/>
    </location>
</feature>
<feature type="domain" description="YknX-like beta-barrel" evidence="7">
    <location>
        <begin position="195"/>
        <end position="268"/>
    </location>
</feature>
<evidence type="ECO:0000259" key="6">
    <source>
        <dbReference type="Pfam" id="PF25917"/>
    </source>
</evidence>
<comment type="similarity">
    <text evidence="2">Belongs to the membrane fusion protein (MFP) (TC 8.A.1) family.</text>
</comment>
<organism evidence="8 9">
    <name type="scientific">Clostridium omnivorum</name>
    <dbReference type="NCBI Taxonomy" id="1604902"/>
    <lineage>
        <taxon>Bacteria</taxon>
        <taxon>Bacillati</taxon>
        <taxon>Bacillota</taxon>
        <taxon>Clostridia</taxon>
        <taxon>Eubacteriales</taxon>
        <taxon>Clostridiaceae</taxon>
        <taxon>Clostridium</taxon>
    </lineage>
</organism>
<feature type="compositionally biased region" description="Low complexity" evidence="4">
    <location>
        <begin position="300"/>
        <end position="321"/>
    </location>
</feature>
<dbReference type="PANTHER" id="PTHR32347">
    <property type="entry name" value="EFFLUX SYSTEM COMPONENT YKNX-RELATED"/>
    <property type="match status" value="1"/>
</dbReference>
<dbReference type="InterPro" id="IPR058636">
    <property type="entry name" value="Beta-barrel_YknX"/>
</dbReference>
<dbReference type="RefSeq" id="WP_264848476.1">
    <property type="nucleotide sequence ID" value="NZ_BRXR01000001.1"/>
</dbReference>
<dbReference type="Gene3D" id="2.40.420.20">
    <property type="match status" value="1"/>
</dbReference>
<dbReference type="EMBL" id="BRXR01000001">
    <property type="protein sequence ID" value="GLC29189.1"/>
    <property type="molecule type" value="Genomic_DNA"/>
</dbReference>
<dbReference type="Pfam" id="PF25990">
    <property type="entry name" value="Beta-barrel_YknX"/>
    <property type="match status" value="1"/>
</dbReference>
<reference evidence="8 9" key="1">
    <citation type="journal article" date="2024" name="Int. J. Syst. Evol. Microbiol.">
        <title>Clostridium omnivorum sp. nov., isolated from anoxic soil under the treatment of reductive soil disinfestation.</title>
        <authorList>
            <person name="Ueki A."/>
            <person name="Tonouchi A."/>
            <person name="Kaku N."/>
            <person name="Honma S."/>
            <person name="Ueki K."/>
        </authorList>
    </citation>
    <scope>NUCLEOTIDE SEQUENCE [LARGE SCALE GENOMIC DNA]</scope>
    <source>
        <strain evidence="8 9">E14</strain>
    </source>
</reference>
<dbReference type="InterPro" id="IPR006143">
    <property type="entry name" value="RND_pump_MFP"/>
</dbReference>
<evidence type="ECO:0000256" key="4">
    <source>
        <dbReference type="SAM" id="MobiDB-lite"/>
    </source>
</evidence>
<feature type="compositionally biased region" description="Low complexity" evidence="4">
    <location>
        <begin position="408"/>
        <end position="423"/>
    </location>
</feature>
<comment type="caution">
    <text evidence="8">The sequence shown here is derived from an EMBL/GenBank/DDBJ whole genome shotgun (WGS) entry which is preliminary data.</text>
</comment>
<feature type="region of interest" description="Disordered" evidence="4">
    <location>
        <begin position="367"/>
        <end position="423"/>
    </location>
</feature>
<comment type="subcellular location">
    <subcellularLocation>
        <location evidence="1">Cell envelope</location>
    </subcellularLocation>
</comment>
<proteinExistence type="inferred from homology"/>
<dbReference type="Gene3D" id="1.10.287.470">
    <property type="entry name" value="Helix hairpin bin"/>
    <property type="match status" value="1"/>
</dbReference>
<evidence type="ECO:0000256" key="5">
    <source>
        <dbReference type="SAM" id="Phobius"/>
    </source>
</evidence>
<evidence type="ECO:0000256" key="1">
    <source>
        <dbReference type="ARBA" id="ARBA00004196"/>
    </source>
</evidence>
<name>A0ABQ5N1V4_9CLOT</name>
<feature type="compositionally biased region" description="Gly residues" evidence="4">
    <location>
        <begin position="382"/>
        <end position="407"/>
    </location>
</feature>
<evidence type="ECO:0000313" key="8">
    <source>
        <dbReference type="EMBL" id="GLC29189.1"/>
    </source>
</evidence>
<evidence type="ECO:0000313" key="9">
    <source>
        <dbReference type="Proteomes" id="UP001208567"/>
    </source>
</evidence>
<feature type="region of interest" description="Disordered" evidence="4">
    <location>
        <begin position="300"/>
        <end position="334"/>
    </location>
</feature>
<feature type="domain" description="Multidrug resistance protein MdtA-like barrel-sandwich hybrid" evidence="6">
    <location>
        <begin position="68"/>
        <end position="189"/>
    </location>
</feature>
<keyword evidence="5" id="KW-0472">Membrane</keyword>
<keyword evidence="5" id="KW-0812">Transmembrane</keyword>
<dbReference type="NCBIfam" id="TIGR01730">
    <property type="entry name" value="RND_mfp"/>
    <property type="match status" value="1"/>
</dbReference>